<reference evidence="2" key="1">
    <citation type="journal article" date="2017" name="Nature">
        <title>The sunflower genome provides insights into oil metabolism, flowering and Asterid evolution.</title>
        <authorList>
            <person name="Badouin H."/>
            <person name="Gouzy J."/>
            <person name="Grassa C.J."/>
            <person name="Murat F."/>
            <person name="Staton S.E."/>
            <person name="Cottret L."/>
            <person name="Lelandais-Briere C."/>
            <person name="Owens G.L."/>
            <person name="Carrere S."/>
            <person name="Mayjonade B."/>
            <person name="Legrand L."/>
            <person name="Gill N."/>
            <person name="Kane N.C."/>
            <person name="Bowers J.E."/>
            <person name="Hubner S."/>
            <person name="Bellec A."/>
            <person name="Berard A."/>
            <person name="Berges H."/>
            <person name="Blanchet N."/>
            <person name="Boniface M.C."/>
            <person name="Brunel D."/>
            <person name="Catrice O."/>
            <person name="Chaidir N."/>
            <person name="Claudel C."/>
            <person name="Donnadieu C."/>
            <person name="Faraut T."/>
            <person name="Fievet G."/>
            <person name="Helmstetter N."/>
            <person name="King M."/>
            <person name="Knapp S.J."/>
            <person name="Lai Z."/>
            <person name="Le Paslier M.C."/>
            <person name="Lippi Y."/>
            <person name="Lorenzon L."/>
            <person name="Mandel J.R."/>
            <person name="Marage G."/>
            <person name="Marchand G."/>
            <person name="Marquand E."/>
            <person name="Bret-Mestries E."/>
            <person name="Morien E."/>
            <person name="Nambeesan S."/>
            <person name="Nguyen T."/>
            <person name="Pegot-Espagnet P."/>
            <person name="Pouilly N."/>
            <person name="Raftis F."/>
            <person name="Sallet E."/>
            <person name="Schiex T."/>
            <person name="Thomas J."/>
            <person name="Vandecasteele C."/>
            <person name="Vares D."/>
            <person name="Vear F."/>
            <person name="Vautrin S."/>
            <person name="Crespi M."/>
            <person name="Mangin B."/>
            <person name="Burke J.M."/>
            <person name="Salse J."/>
            <person name="Munos S."/>
            <person name="Vincourt P."/>
            <person name="Rieseberg L.H."/>
            <person name="Langlade N.B."/>
        </authorList>
    </citation>
    <scope>NUCLEOTIDE SEQUENCE</scope>
    <source>
        <tissue evidence="2">Leaves</tissue>
    </source>
</reference>
<organism evidence="2 3">
    <name type="scientific">Helianthus annuus</name>
    <name type="common">Common sunflower</name>
    <dbReference type="NCBI Taxonomy" id="4232"/>
    <lineage>
        <taxon>Eukaryota</taxon>
        <taxon>Viridiplantae</taxon>
        <taxon>Streptophyta</taxon>
        <taxon>Embryophyta</taxon>
        <taxon>Tracheophyta</taxon>
        <taxon>Spermatophyta</taxon>
        <taxon>Magnoliopsida</taxon>
        <taxon>eudicotyledons</taxon>
        <taxon>Gunneridae</taxon>
        <taxon>Pentapetalae</taxon>
        <taxon>asterids</taxon>
        <taxon>campanulids</taxon>
        <taxon>Asterales</taxon>
        <taxon>Asteraceae</taxon>
        <taxon>Asteroideae</taxon>
        <taxon>Heliantheae alliance</taxon>
        <taxon>Heliantheae</taxon>
        <taxon>Helianthus</taxon>
    </lineage>
</organism>
<dbReference type="AlphaFoldDB" id="A0A9K3NC35"/>
<reference evidence="2" key="2">
    <citation type="submission" date="2020-06" db="EMBL/GenBank/DDBJ databases">
        <title>Helianthus annuus Genome sequencing and assembly Release 2.</title>
        <authorList>
            <person name="Gouzy J."/>
            <person name="Langlade N."/>
            <person name="Munos S."/>
        </authorList>
    </citation>
    <scope>NUCLEOTIDE SEQUENCE</scope>
    <source>
        <tissue evidence="2">Leaves</tissue>
    </source>
</reference>
<feature type="transmembrane region" description="Helical" evidence="1">
    <location>
        <begin position="32"/>
        <end position="51"/>
    </location>
</feature>
<evidence type="ECO:0000313" key="3">
    <source>
        <dbReference type="Proteomes" id="UP000215914"/>
    </source>
</evidence>
<evidence type="ECO:0000313" key="2">
    <source>
        <dbReference type="EMBL" id="KAF5794824.1"/>
    </source>
</evidence>
<gene>
    <name evidence="2" type="ORF">HanXRQr2_Chr08g0332481</name>
</gene>
<accession>A0A9K3NC35</accession>
<comment type="caution">
    <text evidence="2">The sequence shown here is derived from an EMBL/GenBank/DDBJ whole genome shotgun (WGS) entry which is preliminary data.</text>
</comment>
<protein>
    <submittedName>
        <fullName evidence="2">Uncharacterized protein</fullName>
    </submittedName>
</protein>
<dbReference type="Proteomes" id="UP000215914">
    <property type="component" value="Unassembled WGS sequence"/>
</dbReference>
<keyword evidence="3" id="KW-1185">Reference proteome</keyword>
<evidence type="ECO:0000256" key="1">
    <source>
        <dbReference type="SAM" id="Phobius"/>
    </source>
</evidence>
<sequence length="58" mass="6622">MCLWILDYSPPSTVDSCYLGNHSGLLLFDESHWIGVWILVVWGITVDYCCLMNHSGLF</sequence>
<keyword evidence="1" id="KW-0812">Transmembrane</keyword>
<keyword evidence="1" id="KW-0472">Membrane</keyword>
<dbReference type="EMBL" id="MNCJ02000323">
    <property type="protein sequence ID" value="KAF5794824.1"/>
    <property type="molecule type" value="Genomic_DNA"/>
</dbReference>
<name>A0A9K3NC35_HELAN</name>
<proteinExistence type="predicted"/>
<dbReference type="Gramene" id="mRNA:HanXRQr2_Chr08g0332481">
    <property type="protein sequence ID" value="mRNA:HanXRQr2_Chr08g0332481"/>
    <property type="gene ID" value="HanXRQr2_Chr08g0332481"/>
</dbReference>
<keyword evidence="1" id="KW-1133">Transmembrane helix</keyword>